<reference evidence="10 11" key="1">
    <citation type="journal article" date="2023" name="G3 (Bethesda)">
        <title>A haplotype-resolved chromosome-scale genome for Quercus rubra L. provides insights into the genetics of adaptive traits for red oak species.</title>
        <authorList>
            <person name="Kapoor B."/>
            <person name="Jenkins J."/>
            <person name="Schmutz J."/>
            <person name="Zhebentyayeva T."/>
            <person name="Kuelheim C."/>
            <person name="Coggeshall M."/>
            <person name="Heim C."/>
            <person name="Lasky J.R."/>
            <person name="Leites L."/>
            <person name="Islam-Faridi N."/>
            <person name="Romero-Severson J."/>
            <person name="DeLeo V.L."/>
            <person name="Lucas S.M."/>
            <person name="Lazic D."/>
            <person name="Gailing O."/>
            <person name="Carlson J."/>
            <person name="Staton M."/>
        </authorList>
    </citation>
    <scope>NUCLEOTIDE SEQUENCE [LARGE SCALE GENOMIC DNA]</scope>
    <source>
        <strain evidence="10">Pseudo-F2</strain>
    </source>
</reference>
<evidence type="ECO:0000256" key="2">
    <source>
        <dbReference type="ARBA" id="ARBA00022737"/>
    </source>
</evidence>
<evidence type="ECO:0000256" key="4">
    <source>
        <dbReference type="ARBA" id="ARBA00022821"/>
    </source>
</evidence>
<dbReference type="AlphaFoldDB" id="A0AAN7EWX8"/>
<accession>A0AAN7EWX8</accession>
<feature type="domain" description="Disease resistance protein winged helix" evidence="8">
    <location>
        <begin position="421"/>
        <end position="491"/>
    </location>
</feature>
<dbReference type="PANTHER" id="PTHR36766:SF70">
    <property type="entry name" value="DISEASE RESISTANCE PROTEIN RGA4"/>
    <property type="match status" value="1"/>
</dbReference>
<gene>
    <name evidence="10" type="ORF">RGQ29_024757</name>
</gene>
<dbReference type="GO" id="GO:0006952">
    <property type="term" value="P:defense response"/>
    <property type="evidence" value="ECO:0007669"/>
    <property type="project" value="UniProtKB-KW"/>
</dbReference>
<evidence type="ECO:0000256" key="1">
    <source>
        <dbReference type="ARBA" id="ARBA00022614"/>
    </source>
</evidence>
<evidence type="ECO:0000259" key="7">
    <source>
        <dbReference type="Pfam" id="PF18052"/>
    </source>
</evidence>
<dbReference type="InterPro" id="IPR002182">
    <property type="entry name" value="NB-ARC"/>
</dbReference>
<dbReference type="EMBL" id="JAXUIC010000007">
    <property type="protein sequence ID" value="KAK4581204.1"/>
    <property type="molecule type" value="Genomic_DNA"/>
</dbReference>
<evidence type="ECO:0000313" key="10">
    <source>
        <dbReference type="EMBL" id="KAK4581204.1"/>
    </source>
</evidence>
<dbReference type="GO" id="GO:0051707">
    <property type="term" value="P:response to other organism"/>
    <property type="evidence" value="ECO:0007669"/>
    <property type="project" value="UniProtKB-ARBA"/>
</dbReference>
<dbReference type="InterPro" id="IPR056789">
    <property type="entry name" value="LRR_R13L1-DRL21"/>
</dbReference>
<evidence type="ECO:0000256" key="3">
    <source>
        <dbReference type="ARBA" id="ARBA00022741"/>
    </source>
</evidence>
<keyword evidence="3" id="KW-0547">Nucleotide-binding</keyword>
<proteinExistence type="predicted"/>
<dbReference type="Proteomes" id="UP001324115">
    <property type="component" value="Unassembled WGS sequence"/>
</dbReference>
<dbReference type="Pfam" id="PF23559">
    <property type="entry name" value="WHD_DRP"/>
    <property type="match status" value="1"/>
</dbReference>
<evidence type="ECO:0000259" key="9">
    <source>
        <dbReference type="Pfam" id="PF25019"/>
    </source>
</evidence>
<dbReference type="InterPro" id="IPR058922">
    <property type="entry name" value="WHD_DRP"/>
</dbReference>
<name>A0AAN7EWX8_QUERU</name>
<comment type="caution">
    <text evidence="10">The sequence shown here is derived from an EMBL/GenBank/DDBJ whole genome shotgun (WGS) entry which is preliminary data.</text>
</comment>
<keyword evidence="4" id="KW-0611">Plant defense</keyword>
<evidence type="ECO:0000259" key="6">
    <source>
        <dbReference type="Pfam" id="PF00931"/>
    </source>
</evidence>
<sequence>MESVSGITSTTLQVLIDRLSNFAVNELLGLFFGVDDDIRKLERTLLRIQGLVDDIESQHLTSNNGAWQAWLQEVKTISFDADDLLDKIDLELMRLNSDNGSIHTKVRDIVFSSLKSLSIPRKISEIQKKLEGMSDEIDRHFTIEIAKKKDPHGHVTSRRPHSSSDENKRKIIEMLLWIGGGVNVSVIPIVGMGGIGKTTLAQLVYNDAEIVGCFDLRIWISVSVDYDVVRITKSIVESATEKRLKLSELDPIQVRLQNILRGKRFLLVLDDLWNENISEWDVLRSPFSVGLPGSKILVTTRNSVVSSIVATIDPYYLQPLSDEDCWELIAQRALSNRSLDGKEKLVAIGEKIAEKCGGSPLAAKTIGSVLRFKLVESEWEALLESKLWDLPEYKTEVFPALRLSYNYLSAPLKRCFAYCSIFPHNYEFEKDDLVHLWMAEGFIQPQGMKRIEDIGNDYFDNLLWRCFFHVPHFDYLDQPVYHMHGLIHELAQLVSTDICFQMKDGMSPLLPIFRNARHSSLLSQEDIQPMTLKMFQRYKGLRTFMVFCRNGSHIVELLFDLFRNLQCLRVLNLSSTGILELPDSIDNLKHLRYLNVSKTNIKKLPESIAYLYGLQTLKLQDCFNFLVLPKHTKNLINLRHLDLDIKRQLSSMPLEVGKLTSLQTLHAFIVGKDAGCQIGELQKLGNLRGRICITNLENVVNLRDAKEAMLEKKPYLDRLELQWNEFRDGQEVLSGLCPHYRLKELRVTNYGGSMFPSWLSDPSLCKLVSIYLRSCHTCTVLPPLGLLPALKSLHIYQMHSLVSVDHRFCGSDMDNMVRGFPSLESLTFQDMPNLKVWTGLNAEDMPHLHQLIVVDCPNLVRLPSLHFLSSLKSLDISQCPILQSLPDEGLPDSLKTLFIVDSTILKGRCRQGGADWSKIRAIPKIEIDYVEIPPQVREN</sequence>
<dbReference type="Pfam" id="PF25019">
    <property type="entry name" value="LRR_R13L1-DRL21"/>
    <property type="match status" value="1"/>
</dbReference>
<keyword evidence="1" id="KW-0433">Leucine-rich repeat</keyword>
<dbReference type="GO" id="GO:0005524">
    <property type="term" value="F:ATP binding"/>
    <property type="evidence" value="ECO:0007669"/>
    <property type="project" value="UniProtKB-KW"/>
</dbReference>
<protein>
    <submittedName>
        <fullName evidence="10">Uncharacterized protein</fullName>
    </submittedName>
</protein>
<dbReference type="Pfam" id="PF18052">
    <property type="entry name" value="Rx_N"/>
    <property type="match status" value="1"/>
</dbReference>
<feature type="domain" description="R13L1/DRL21-like LRR repeat region" evidence="9">
    <location>
        <begin position="678"/>
        <end position="798"/>
    </location>
</feature>
<feature type="domain" description="Disease resistance N-terminal" evidence="7">
    <location>
        <begin position="12"/>
        <end position="101"/>
    </location>
</feature>
<dbReference type="InterPro" id="IPR036388">
    <property type="entry name" value="WH-like_DNA-bd_sf"/>
</dbReference>
<dbReference type="FunFam" id="3.40.50.300:FF:001091">
    <property type="entry name" value="Probable disease resistance protein At1g61300"/>
    <property type="match status" value="1"/>
</dbReference>
<dbReference type="Pfam" id="PF00931">
    <property type="entry name" value="NB-ARC"/>
    <property type="match status" value="1"/>
</dbReference>
<dbReference type="SUPFAM" id="SSF52540">
    <property type="entry name" value="P-loop containing nucleoside triphosphate hydrolases"/>
    <property type="match status" value="1"/>
</dbReference>
<evidence type="ECO:0000256" key="5">
    <source>
        <dbReference type="ARBA" id="ARBA00022840"/>
    </source>
</evidence>
<dbReference type="Gene3D" id="1.10.10.10">
    <property type="entry name" value="Winged helix-like DNA-binding domain superfamily/Winged helix DNA-binding domain"/>
    <property type="match status" value="1"/>
</dbReference>
<organism evidence="10 11">
    <name type="scientific">Quercus rubra</name>
    <name type="common">Northern red oak</name>
    <name type="synonym">Quercus borealis</name>
    <dbReference type="NCBI Taxonomy" id="3512"/>
    <lineage>
        <taxon>Eukaryota</taxon>
        <taxon>Viridiplantae</taxon>
        <taxon>Streptophyta</taxon>
        <taxon>Embryophyta</taxon>
        <taxon>Tracheophyta</taxon>
        <taxon>Spermatophyta</taxon>
        <taxon>Magnoliopsida</taxon>
        <taxon>eudicotyledons</taxon>
        <taxon>Gunneridae</taxon>
        <taxon>Pentapetalae</taxon>
        <taxon>rosids</taxon>
        <taxon>fabids</taxon>
        <taxon>Fagales</taxon>
        <taxon>Fagaceae</taxon>
        <taxon>Quercus</taxon>
    </lineage>
</organism>
<dbReference type="PRINTS" id="PR00364">
    <property type="entry name" value="DISEASERSIST"/>
</dbReference>
<keyword evidence="11" id="KW-1185">Reference proteome</keyword>
<dbReference type="InterPro" id="IPR041118">
    <property type="entry name" value="Rx_N"/>
</dbReference>
<dbReference type="FunFam" id="1.10.10.10:FF:000322">
    <property type="entry name" value="Probable disease resistance protein At1g63360"/>
    <property type="match status" value="1"/>
</dbReference>
<dbReference type="Gene3D" id="3.80.10.10">
    <property type="entry name" value="Ribonuclease Inhibitor"/>
    <property type="match status" value="1"/>
</dbReference>
<dbReference type="GO" id="GO:0043531">
    <property type="term" value="F:ADP binding"/>
    <property type="evidence" value="ECO:0007669"/>
    <property type="project" value="InterPro"/>
</dbReference>
<keyword evidence="2" id="KW-0677">Repeat</keyword>
<dbReference type="InterPro" id="IPR032675">
    <property type="entry name" value="LRR_dom_sf"/>
</dbReference>
<dbReference type="SUPFAM" id="SSF52058">
    <property type="entry name" value="L domain-like"/>
    <property type="match status" value="1"/>
</dbReference>
<dbReference type="PANTHER" id="PTHR36766">
    <property type="entry name" value="PLANT BROAD-SPECTRUM MILDEW RESISTANCE PROTEIN RPW8"/>
    <property type="match status" value="1"/>
</dbReference>
<evidence type="ECO:0000313" key="11">
    <source>
        <dbReference type="Proteomes" id="UP001324115"/>
    </source>
</evidence>
<feature type="domain" description="NB-ARC" evidence="6">
    <location>
        <begin position="166"/>
        <end position="337"/>
    </location>
</feature>
<dbReference type="Gene3D" id="3.40.50.300">
    <property type="entry name" value="P-loop containing nucleotide triphosphate hydrolases"/>
    <property type="match status" value="1"/>
</dbReference>
<evidence type="ECO:0000259" key="8">
    <source>
        <dbReference type="Pfam" id="PF23559"/>
    </source>
</evidence>
<keyword evidence="5" id="KW-0067">ATP-binding</keyword>
<dbReference type="InterPro" id="IPR027417">
    <property type="entry name" value="P-loop_NTPase"/>
</dbReference>
<dbReference type="Gene3D" id="1.20.5.4130">
    <property type="match status" value="1"/>
</dbReference>